<reference evidence="1 2" key="1">
    <citation type="submission" date="2018-10" db="EMBL/GenBank/DDBJ databases">
        <authorList>
            <person name="Perry B.J."/>
            <person name="Sullivan J.T."/>
            <person name="Murphy R.J.T."/>
            <person name="Ramsay J.P."/>
            <person name="Ronson C.W."/>
        </authorList>
    </citation>
    <scope>NUCLEOTIDE SEQUENCE [LARGE SCALE GENOMIC DNA]</scope>
    <source>
        <strain evidence="1 2">R88b</strain>
    </source>
</reference>
<dbReference type="Proteomes" id="UP000503017">
    <property type="component" value="Chromosome"/>
</dbReference>
<proteinExistence type="predicted"/>
<name>A0A6M7WKW2_RHILI</name>
<dbReference type="InterPro" id="IPR031876">
    <property type="entry name" value="DUF4760"/>
</dbReference>
<accession>A0A6M7WKW2</accession>
<protein>
    <submittedName>
        <fullName evidence="1">DUF4760 domain-containing protein</fullName>
    </submittedName>
</protein>
<gene>
    <name evidence="1" type="ORF">EB235_08085</name>
</gene>
<dbReference type="Pfam" id="PF15956">
    <property type="entry name" value="DUF4760"/>
    <property type="match status" value="1"/>
</dbReference>
<evidence type="ECO:0000313" key="1">
    <source>
        <dbReference type="EMBL" id="QKD01473.1"/>
    </source>
</evidence>
<evidence type="ECO:0000313" key="2">
    <source>
        <dbReference type="Proteomes" id="UP000503017"/>
    </source>
</evidence>
<dbReference type="AlphaFoldDB" id="A0A6M7WKW2"/>
<dbReference type="RefSeq" id="WP_027031496.1">
    <property type="nucleotide sequence ID" value="NZ_CP033367.1"/>
</dbReference>
<dbReference type="EMBL" id="CP033367">
    <property type="protein sequence ID" value="QKD01473.1"/>
    <property type="molecule type" value="Genomic_DNA"/>
</dbReference>
<organism evidence="1 2">
    <name type="scientific">Mesorhizobium loti R88b</name>
    <dbReference type="NCBI Taxonomy" id="935548"/>
    <lineage>
        <taxon>Bacteria</taxon>
        <taxon>Pseudomonadati</taxon>
        <taxon>Pseudomonadota</taxon>
        <taxon>Alphaproteobacteria</taxon>
        <taxon>Hyphomicrobiales</taxon>
        <taxon>Phyllobacteriaceae</taxon>
        <taxon>Mesorhizobium</taxon>
    </lineage>
</organism>
<sequence length="280" mass="31823">MSLKEALANVRKRGYKIRETFSGWYAFKICTQETGTWLEISLRSKLVLLGAALATQIQSASAQAIQSGPATPPGLTSFQAIQPWTQPIADILTASIWFIVMFWNYLMDHTAAAGLVGALLAFYVANRSIASAREMTRLRETFDTIDESIRDNDVIQSRLEFRKIKQELSQSGLSIAKFRDPTDEADIKRAVTLRTILNNYENYALGVRYHILDEEYLYRWTRTGTLADWNYLLPLVAAYRSSGQNTAYIEFEGLATSWIDSKSYRSGKKIKTPNRRTKIH</sequence>